<feature type="compositionally biased region" description="Basic residues" evidence="7">
    <location>
        <begin position="1568"/>
        <end position="1590"/>
    </location>
</feature>
<feature type="compositionally biased region" description="Low complexity" evidence="7">
    <location>
        <begin position="624"/>
        <end position="638"/>
    </location>
</feature>
<dbReference type="InterPro" id="IPR036875">
    <property type="entry name" value="Znf_CCHC_sf"/>
</dbReference>
<dbReference type="Gene3D" id="4.10.60.10">
    <property type="entry name" value="Zinc finger, CCHC-type"/>
    <property type="match status" value="1"/>
</dbReference>
<dbReference type="RefSeq" id="XP_028027135.1">
    <property type="nucleotide sequence ID" value="XM_028171334.1"/>
</dbReference>
<feature type="compositionally biased region" description="Basic and acidic residues" evidence="7">
    <location>
        <begin position="1077"/>
        <end position="1103"/>
    </location>
</feature>
<feature type="region of interest" description="Disordered" evidence="7">
    <location>
        <begin position="307"/>
        <end position="377"/>
    </location>
</feature>
<evidence type="ECO:0000313" key="11">
    <source>
        <dbReference type="Proteomes" id="UP000504629"/>
    </source>
</evidence>
<evidence type="ECO:0000256" key="7">
    <source>
        <dbReference type="SAM" id="MobiDB-lite"/>
    </source>
</evidence>
<feature type="domain" description="CCHC-type" evidence="9">
    <location>
        <begin position="152"/>
        <end position="166"/>
    </location>
</feature>
<dbReference type="GO" id="GO:0006397">
    <property type="term" value="P:mRNA processing"/>
    <property type="evidence" value="ECO:0007669"/>
    <property type="project" value="InterPro"/>
</dbReference>
<feature type="compositionally biased region" description="Basic and acidic residues" evidence="7">
    <location>
        <begin position="919"/>
        <end position="1051"/>
    </location>
</feature>
<dbReference type="InterPro" id="IPR001841">
    <property type="entry name" value="Znf_RING"/>
</dbReference>
<feature type="compositionally biased region" description="Basic and acidic residues" evidence="7">
    <location>
        <begin position="1466"/>
        <end position="1478"/>
    </location>
</feature>
<sequence length="1590" mass="182202">MSVHYKFKSALDYDTVTFDGLHISVGDLKAAISQQKRIGKTSDFDLEITNAQTKEIYVDDNALIPKNTSLLVARVPLSQQPKKQWEGSNSNSAPHKDVTVNKGLADLSRMEGSEQDKINAMISQSTFDYDPSNYQKIRGQNQRGAVPSNYICYKCQKRGHWIKDCPAANSGEPVEIRRSTGIPRSFMVPVEGPKAPGAMMTPSGTFAVPAVDHEAYMASENCAGDPSGSAPSAPEPTIPDELICSLCRDLLTDAVMIPCCGNSFCDECIRGALLESEDHECPDCREKEISPTTLIPNRFLRNSVSSFRNQTGYSRRAPHRPSVTPAQARAPIKEATTASSVQQPPPNGPVKPQVTASVESRGGEESDGSADDNITVTMPPKLAHHAPHRHYRYGHQPMIKPVVENPNSSIPLNLPRIEEQRASTPTIDERREPMERRDPMSSQIPYNRGPHPFAHGASQPPQRFNDPPRFGPPPGPGFVERFPPEPYQPPPPGIKESPSNRPGEDPLEAFNRMIREKEMRAKRREEERRRELSPSRSRSRSRTRTRTRSRTPRVRARSRASSRPRYSRSRSMSRGRLRRSPWSPRRRRTRSRSLSLTRSPSPRRRMRSPIRYRSPPLRSPPRSPLRSPIRSPLRSPVRSPRRTPRRSPPPPRSSPHRYAGVYDELMSPPRRSVEPPYGARYGPRNSIPPPSYPPIGVKTIAPMGGIPIQADQPPGYRGRYDMPPFEDIPPGLEPPVPGFEPSPFEKPSFGPPVGLDRERLPHPNYRDSYRPPAYVEGPPPFRDIPIAVGPTEIPVHVGEQSRYRDNFRPGPYRDQGSVPFRDGPPYRESGSQPPPFRDPNYRGAAPFRDNSYRSAPYRDNTFRDNPPHNNFRDGVPPFRQSSPESNVHHESNFRDAYRDDNIVPNRPGYRSNVRSRIGPRRDPNIEHERHRDREGRERDRYADNRDPPERNDRIRNSDRRPGYDKSRETRDDRREIERNRESERARDHEKTPDKKTRTSPKHRDSRDKKRSESRGRSRDRERDRREKKEDRTRDKTSADRSKDHKEKEKKLKERKKKKREKEKEKDIEKKKKRDKKEKKDKDVKKEDEDPEKSDVKDAIEKQNEVSNLLRIEKPVEIKEENKNVEETIPTTNSPKTEQKDKVVFDDLYGDEVVGAVDKEIIQTYVKNDVNESVPETNNSDIVTKEEPFDGIELQANADELDLKLEESNGQNSKEMLAPLPELSKWEVDDESADKKEGEVMSPKEKADGTKVTSDVIKRAENAIFAKAIHSLKPIEIKKISGDRVKLYDDEAPKSTMNNIQITVPVTEMDHRSIEVNEKKKAHSKTPPPRLSVKERLGGKVDEIRRNREARVIHSTVERVKSRSKTPKRETQHYRRVTVEKDRNRKGDALRPVSGKGDRRVFSENVKVEKQHFTSNEKRENIEKGVESRDRQEKKSDPKVSHHERKKSTLDEAHFEPDYDETVESETETKEEPPKKRDYMSLSDKLSDKMNINYENKKSKLDVESLNLVNLKRKPEPETDSSSDSDDSSSSSSSEERKRKKKKKRAKKKKKRAASDSDSDSDSSSDDHKKKKKKRKHKKKSSKKKKKSKHK</sequence>
<dbReference type="PROSITE" id="PS50158">
    <property type="entry name" value="ZF_CCHC"/>
    <property type="match status" value="1"/>
</dbReference>
<accession>A0A6J2JCB7</accession>
<evidence type="ECO:0000256" key="1">
    <source>
        <dbReference type="ARBA" id="ARBA00004123"/>
    </source>
</evidence>
<feature type="compositionally biased region" description="Pro residues" evidence="7">
    <location>
        <begin position="731"/>
        <end position="740"/>
    </location>
</feature>
<evidence type="ECO:0000259" key="9">
    <source>
        <dbReference type="PROSITE" id="PS50158"/>
    </source>
</evidence>
<evidence type="ECO:0000256" key="6">
    <source>
        <dbReference type="PROSITE-ProRule" id="PRU00047"/>
    </source>
</evidence>
<dbReference type="Pfam" id="PF08783">
    <property type="entry name" value="DWNN"/>
    <property type="match status" value="1"/>
</dbReference>
<feature type="domain" description="RING-type" evidence="8">
    <location>
        <begin position="244"/>
        <end position="285"/>
    </location>
</feature>
<evidence type="ECO:0000256" key="4">
    <source>
        <dbReference type="ARBA" id="ARBA00022833"/>
    </source>
</evidence>
<feature type="region of interest" description="Disordered" evidence="7">
    <location>
        <begin position="406"/>
        <end position="777"/>
    </location>
</feature>
<keyword evidence="4" id="KW-0862">Zinc</keyword>
<keyword evidence="3 6" id="KW-0863">Zinc-finger</keyword>
<feature type="domain" description="DWNN" evidence="10">
    <location>
        <begin position="3"/>
        <end position="76"/>
    </location>
</feature>
<dbReference type="GO" id="GO:0003676">
    <property type="term" value="F:nucleic acid binding"/>
    <property type="evidence" value="ECO:0007669"/>
    <property type="project" value="InterPro"/>
</dbReference>
<feature type="compositionally biased region" description="Basic residues" evidence="7">
    <location>
        <begin position="537"/>
        <end position="591"/>
    </location>
</feature>
<feature type="compositionally biased region" description="Basic and acidic residues" evidence="7">
    <location>
        <begin position="1355"/>
        <end position="1388"/>
    </location>
</feature>
<dbReference type="CDD" id="cd16620">
    <property type="entry name" value="vRING-HC-C4C4_RBBP6"/>
    <property type="match status" value="1"/>
</dbReference>
<feature type="compositionally biased region" description="Pro residues" evidence="7">
    <location>
        <begin position="484"/>
        <end position="493"/>
    </location>
</feature>
<reference evidence="12 13" key="1">
    <citation type="submission" date="2025-04" db="UniProtKB">
        <authorList>
            <consortium name="RefSeq"/>
        </authorList>
    </citation>
    <scope>IDENTIFICATION</scope>
    <source>
        <tissue evidence="12 13">Silk gland</tissue>
    </source>
</reference>
<gene>
    <name evidence="12 13" type="primary">LOC114240691</name>
</gene>
<evidence type="ECO:0000256" key="2">
    <source>
        <dbReference type="ARBA" id="ARBA00022723"/>
    </source>
</evidence>
<name>A0A6J2JCB7_BOMMA</name>
<feature type="compositionally biased region" description="Basic and acidic residues" evidence="7">
    <location>
        <begin position="755"/>
        <end position="769"/>
    </location>
</feature>
<dbReference type="Gene3D" id="3.30.40.10">
    <property type="entry name" value="Zinc/RING finger domain, C3HC4 (zinc finger)"/>
    <property type="match status" value="1"/>
</dbReference>
<dbReference type="Proteomes" id="UP000504629">
    <property type="component" value="Unplaced"/>
</dbReference>
<protein>
    <submittedName>
        <fullName evidence="12">E3 ubiquitin-protein ligase RBBP6-like isoform X1</fullName>
    </submittedName>
    <submittedName>
        <fullName evidence="13">E3 ubiquitin-protein ligase RBBP6-like isoform X2</fullName>
    </submittedName>
</protein>
<dbReference type="CTD" id="37857"/>
<dbReference type="OrthoDB" id="106784at2759"/>
<evidence type="ECO:0000256" key="3">
    <source>
        <dbReference type="ARBA" id="ARBA00022771"/>
    </source>
</evidence>
<feature type="compositionally biased region" description="Basic and acidic residues" evidence="7">
    <location>
        <begin position="1395"/>
        <end position="1456"/>
    </location>
</feature>
<evidence type="ECO:0000259" key="10">
    <source>
        <dbReference type="PROSITE" id="PS51282"/>
    </source>
</evidence>
<feature type="region of interest" description="Disordered" evidence="7">
    <location>
        <begin position="1206"/>
        <end position="1246"/>
    </location>
</feature>
<feature type="compositionally biased region" description="Basic and acidic residues" evidence="7">
    <location>
        <begin position="416"/>
        <end position="439"/>
    </location>
</feature>
<dbReference type="GO" id="GO:0005634">
    <property type="term" value="C:nucleus"/>
    <property type="evidence" value="ECO:0007669"/>
    <property type="project" value="UniProtKB-SubCell"/>
</dbReference>
<evidence type="ECO:0000256" key="5">
    <source>
        <dbReference type="ARBA" id="ARBA00023242"/>
    </source>
</evidence>
<dbReference type="GO" id="GO:0016567">
    <property type="term" value="P:protein ubiquitination"/>
    <property type="evidence" value="ECO:0007669"/>
    <property type="project" value="InterPro"/>
</dbReference>
<dbReference type="SMART" id="SM00343">
    <property type="entry name" value="ZnF_C2HC"/>
    <property type="match status" value="1"/>
</dbReference>
<comment type="subcellular location">
    <subcellularLocation>
        <location evidence="1">Nucleus</location>
    </subcellularLocation>
</comment>
<dbReference type="RefSeq" id="XP_028027136.1">
    <property type="nucleotide sequence ID" value="XM_028171335.1"/>
</dbReference>
<feature type="region of interest" description="Disordered" evidence="7">
    <location>
        <begin position="1355"/>
        <end position="1590"/>
    </location>
</feature>
<dbReference type="GeneID" id="114240691"/>
<dbReference type="KEGG" id="bman:114240691"/>
<dbReference type="SUPFAM" id="SSF57756">
    <property type="entry name" value="Retrovirus zinc finger-like domains"/>
    <property type="match status" value="1"/>
</dbReference>
<feature type="compositionally biased region" description="Basic and acidic residues" evidence="7">
    <location>
        <begin position="1232"/>
        <end position="1246"/>
    </location>
</feature>
<proteinExistence type="predicted"/>
<dbReference type="GO" id="GO:0061630">
    <property type="term" value="F:ubiquitin protein ligase activity"/>
    <property type="evidence" value="ECO:0007669"/>
    <property type="project" value="InterPro"/>
</dbReference>
<feature type="region of interest" description="Disordered" evidence="7">
    <location>
        <begin position="797"/>
        <end position="1106"/>
    </location>
</feature>
<keyword evidence="2" id="KW-0479">Metal-binding</keyword>
<dbReference type="PROSITE" id="PS51282">
    <property type="entry name" value="DWNN"/>
    <property type="match status" value="1"/>
</dbReference>
<evidence type="ECO:0000259" key="8">
    <source>
        <dbReference type="PROSITE" id="PS50089"/>
    </source>
</evidence>
<dbReference type="Pfam" id="PF00098">
    <property type="entry name" value="zf-CCHC"/>
    <property type="match status" value="1"/>
</dbReference>
<dbReference type="GO" id="GO:0006511">
    <property type="term" value="P:ubiquitin-dependent protein catabolic process"/>
    <property type="evidence" value="ECO:0007669"/>
    <property type="project" value="TreeGrafter"/>
</dbReference>
<dbReference type="Gene3D" id="3.10.20.90">
    <property type="entry name" value="Phosphatidylinositol 3-kinase Catalytic Subunit, Chain A, domain 1"/>
    <property type="match status" value="1"/>
</dbReference>
<dbReference type="SMART" id="SM00184">
    <property type="entry name" value="RING"/>
    <property type="match status" value="1"/>
</dbReference>
<dbReference type="InterPro" id="IPR013083">
    <property type="entry name" value="Znf_RING/FYVE/PHD"/>
</dbReference>
<dbReference type="PANTHER" id="PTHR15439:SF0">
    <property type="entry name" value="CELL DIVISION CYCLE AND APOPTOSIS REGULATOR PROTEIN 1-RELATED"/>
    <property type="match status" value="1"/>
</dbReference>
<feature type="compositionally biased region" description="Basic residues" evidence="7">
    <location>
        <begin position="601"/>
        <end position="610"/>
    </location>
</feature>
<dbReference type="PANTHER" id="PTHR15439">
    <property type="entry name" value="RETINOBLASTOMA-BINDING PROTEIN 6"/>
    <property type="match status" value="1"/>
</dbReference>
<dbReference type="GO" id="GO:0008270">
    <property type="term" value="F:zinc ion binding"/>
    <property type="evidence" value="ECO:0007669"/>
    <property type="project" value="UniProtKB-KW"/>
</dbReference>
<feature type="compositionally biased region" description="Acidic residues" evidence="7">
    <location>
        <begin position="1517"/>
        <end position="1526"/>
    </location>
</feature>
<keyword evidence="11" id="KW-1185">Reference proteome</keyword>
<dbReference type="InterPro" id="IPR014891">
    <property type="entry name" value="DWNN_domain"/>
</dbReference>
<evidence type="ECO:0000313" key="12">
    <source>
        <dbReference type="RefSeq" id="XP_028027135.1"/>
    </source>
</evidence>
<keyword evidence="5" id="KW-0539">Nucleus</keyword>
<dbReference type="SUPFAM" id="SSF57850">
    <property type="entry name" value="RING/U-box"/>
    <property type="match status" value="1"/>
</dbReference>
<dbReference type="PROSITE" id="PS50089">
    <property type="entry name" value="ZF_RING_2"/>
    <property type="match status" value="1"/>
</dbReference>
<organism evidence="11 12">
    <name type="scientific">Bombyx mandarina</name>
    <name type="common">Wild silk moth</name>
    <name type="synonym">Wild silkworm</name>
    <dbReference type="NCBI Taxonomy" id="7092"/>
    <lineage>
        <taxon>Eukaryota</taxon>
        <taxon>Metazoa</taxon>
        <taxon>Ecdysozoa</taxon>
        <taxon>Arthropoda</taxon>
        <taxon>Hexapoda</taxon>
        <taxon>Insecta</taxon>
        <taxon>Pterygota</taxon>
        <taxon>Neoptera</taxon>
        <taxon>Endopterygota</taxon>
        <taxon>Lepidoptera</taxon>
        <taxon>Glossata</taxon>
        <taxon>Ditrysia</taxon>
        <taxon>Bombycoidea</taxon>
        <taxon>Bombycidae</taxon>
        <taxon>Bombycinae</taxon>
        <taxon>Bombyx</taxon>
    </lineage>
</organism>
<dbReference type="InterPro" id="IPR033489">
    <property type="entry name" value="RBBP6"/>
</dbReference>
<dbReference type="InterPro" id="IPR001878">
    <property type="entry name" value="Znf_CCHC"/>
</dbReference>
<dbReference type="SMART" id="SM01180">
    <property type="entry name" value="DWNN"/>
    <property type="match status" value="1"/>
</dbReference>
<feature type="compositionally biased region" description="Basic residues" evidence="7">
    <location>
        <begin position="1537"/>
        <end position="1551"/>
    </location>
</feature>
<evidence type="ECO:0000313" key="13">
    <source>
        <dbReference type="RefSeq" id="XP_028027136.1"/>
    </source>
</evidence>
<feature type="compositionally biased region" description="Basic and acidic residues" evidence="7">
    <location>
        <begin position="886"/>
        <end position="901"/>
    </location>
</feature>
<feature type="compositionally biased region" description="Basic and acidic residues" evidence="7">
    <location>
        <begin position="513"/>
        <end position="533"/>
    </location>
</feature>